<evidence type="ECO:0000313" key="2">
    <source>
        <dbReference type="Proteomes" id="UP000682134"/>
    </source>
</evidence>
<dbReference type="InterPro" id="IPR014794">
    <property type="entry name" value="DUF1779"/>
</dbReference>
<dbReference type="AlphaFoldDB" id="A0A940SGH9"/>
<sequence length="248" mass="28139">MITGKRWISSLLVIVFVFLVFTQWNKPSEAQADLSQANQFADVLQQKGLTVSEWSIYARETESQSNKSLQKVELELESKLPNFSWTHEKEGSKIVGVRQIGNFKERVVATADSQILKQDGQVYILYQLIGKNWSEKVKNQASNIITKSLSKIFNKKPKIFTCVKGTMGDKLESVLQGMKSDLLKTFHATELEHVKEGAFISVSAYTKQWNDALSVNQKKMNFQMAIRENDVDHKTTVTLGSPIITVEY</sequence>
<accession>A0A940SGH9</accession>
<comment type="caution">
    <text evidence="1">The sequence shown here is derived from an EMBL/GenBank/DDBJ whole genome shotgun (WGS) entry which is preliminary data.</text>
</comment>
<organism evidence="1 2">
    <name type="scientific">Gottfriedia endophytica</name>
    <dbReference type="NCBI Taxonomy" id="2820819"/>
    <lineage>
        <taxon>Bacteria</taxon>
        <taxon>Bacillati</taxon>
        <taxon>Bacillota</taxon>
        <taxon>Bacilli</taxon>
        <taxon>Bacillales</taxon>
        <taxon>Bacillaceae</taxon>
        <taxon>Gottfriedia</taxon>
    </lineage>
</organism>
<dbReference type="Gene3D" id="3.30.2030.10">
    <property type="entry name" value="YwmB-like"/>
    <property type="match status" value="1"/>
</dbReference>
<dbReference type="Pfam" id="PF08680">
    <property type="entry name" value="DUF1779"/>
    <property type="match status" value="1"/>
</dbReference>
<keyword evidence="2" id="KW-1185">Reference proteome</keyword>
<reference evidence="1" key="1">
    <citation type="submission" date="2021-04" db="EMBL/GenBank/DDBJ databases">
        <title>Genome seq and assembly of Bacillus sp.</title>
        <authorList>
            <person name="Chhetri G."/>
        </authorList>
    </citation>
    <scope>NUCLEOTIDE SEQUENCE</scope>
    <source>
        <strain evidence="1">RG28</strain>
    </source>
</reference>
<dbReference type="InterPro" id="IPR036209">
    <property type="entry name" value="YwmB-like_sf"/>
</dbReference>
<proteinExistence type="predicted"/>
<dbReference type="SUPFAM" id="SSF143842">
    <property type="entry name" value="YwmB-like"/>
    <property type="match status" value="1"/>
</dbReference>
<dbReference type="Proteomes" id="UP000682134">
    <property type="component" value="Unassembled WGS sequence"/>
</dbReference>
<dbReference type="Gene3D" id="3.30.360.40">
    <property type="entry name" value="YwmB-like"/>
    <property type="match status" value="1"/>
</dbReference>
<gene>
    <name evidence="1" type="ORF">J5Y03_07760</name>
</gene>
<dbReference type="EMBL" id="JAGIYQ010000004">
    <property type="protein sequence ID" value="MBP0725087.1"/>
    <property type="molecule type" value="Genomic_DNA"/>
</dbReference>
<name>A0A940SGH9_9BACI</name>
<dbReference type="RefSeq" id="WP_209404271.1">
    <property type="nucleotide sequence ID" value="NZ_JAGIYQ010000004.1"/>
</dbReference>
<evidence type="ECO:0000313" key="1">
    <source>
        <dbReference type="EMBL" id="MBP0725087.1"/>
    </source>
</evidence>
<protein>
    <submittedName>
        <fullName evidence="1">YwmB family TATA-box binding protein</fullName>
    </submittedName>
</protein>